<dbReference type="OrthoDB" id="2129069at2759"/>
<proteinExistence type="inferred from homology"/>
<comment type="similarity">
    <text evidence="1">Belongs to the OPA3 family.</text>
</comment>
<keyword evidence="4" id="KW-0732">Signal</keyword>
<evidence type="ECO:0000256" key="1">
    <source>
        <dbReference type="ARBA" id="ARBA00007584"/>
    </source>
</evidence>
<evidence type="ECO:0008006" key="7">
    <source>
        <dbReference type="Google" id="ProtNLM"/>
    </source>
</evidence>
<protein>
    <recommendedName>
        <fullName evidence="7">OPA3-like protein</fullName>
    </recommendedName>
</protein>
<dbReference type="GO" id="GO:0005739">
    <property type="term" value="C:mitochondrion"/>
    <property type="evidence" value="ECO:0007669"/>
    <property type="project" value="TreeGrafter"/>
</dbReference>
<name>A0A150H4R2_GONPE</name>
<dbReference type="PANTHER" id="PTHR12499:SF0">
    <property type="entry name" value="OPTIC ATROPHY 3 PROTEIN"/>
    <property type="match status" value="1"/>
</dbReference>
<evidence type="ECO:0000313" key="5">
    <source>
        <dbReference type="EMBL" id="KXZ57005.1"/>
    </source>
</evidence>
<comment type="caution">
    <text evidence="5">The sequence shown here is derived from an EMBL/GenBank/DDBJ whole genome shotgun (WGS) entry which is preliminary data.</text>
</comment>
<sequence length="184" mass="20821">MAALVFKLGALVLKQLAKPLGARFEKWVMNHPQARRGVISAAQVVHRWEVYITRGAEGKEGKAFVGAMTEEKSVELASKLASEGFVLGVGTLIVLFEYDRNRRKEIEKKRKEDAERQAILDQASRERERLRTENVEQQELIAELMGRVERLEALVTGAQQQQQQQQKKKPAMWGGFLGPRALDP</sequence>
<keyword evidence="2" id="KW-0175">Coiled coil</keyword>
<dbReference type="Proteomes" id="UP000075714">
    <property type="component" value="Unassembled WGS sequence"/>
</dbReference>
<gene>
    <name evidence="5" type="ORF">GPECTOR_1g908</name>
</gene>
<dbReference type="PANTHER" id="PTHR12499">
    <property type="entry name" value="OPTIC ATROPHY 3 PROTEIN OPA3"/>
    <property type="match status" value="1"/>
</dbReference>
<evidence type="ECO:0000256" key="3">
    <source>
        <dbReference type="SAM" id="MobiDB-lite"/>
    </source>
</evidence>
<dbReference type="AlphaFoldDB" id="A0A150H4R2"/>
<dbReference type="Pfam" id="PF07047">
    <property type="entry name" value="OPA3"/>
    <property type="match status" value="1"/>
</dbReference>
<evidence type="ECO:0000313" key="6">
    <source>
        <dbReference type="Proteomes" id="UP000075714"/>
    </source>
</evidence>
<feature type="region of interest" description="Disordered" evidence="3">
    <location>
        <begin position="159"/>
        <end position="184"/>
    </location>
</feature>
<evidence type="ECO:0000256" key="2">
    <source>
        <dbReference type="ARBA" id="ARBA00023054"/>
    </source>
</evidence>
<dbReference type="InterPro" id="IPR010754">
    <property type="entry name" value="OPA3-like"/>
</dbReference>
<evidence type="ECO:0000256" key="4">
    <source>
        <dbReference type="SAM" id="SignalP"/>
    </source>
</evidence>
<keyword evidence="6" id="KW-1185">Reference proteome</keyword>
<accession>A0A150H4R2</accession>
<dbReference type="GO" id="GO:0019216">
    <property type="term" value="P:regulation of lipid metabolic process"/>
    <property type="evidence" value="ECO:0007669"/>
    <property type="project" value="TreeGrafter"/>
</dbReference>
<organism evidence="5 6">
    <name type="scientific">Gonium pectorale</name>
    <name type="common">Green alga</name>
    <dbReference type="NCBI Taxonomy" id="33097"/>
    <lineage>
        <taxon>Eukaryota</taxon>
        <taxon>Viridiplantae</taxon>
        <taxon>Chlorophyta</taxon>
        <taxon>core chlorophytes</taxon>
        <taxon>Chlorophyceae</taxon>
        <taxon>CS clade</taxon>
        <taxon>Chlamydomonadales</taxon>
        <taxon>Volvocaceae</taxon>
        <taxon>Gonium</taxon>
    </lineage>
</organism>
<reference evidence="6" key="1">
    <citation type="journal article" date="2016" name="Nat. Commun.">
        <title>The Gonium pectorale genome demonstrates co-option of cell cycle regulation during the evolution of multicellularity.</title>
        <authorList>
            <person name="Hanschen E.R."/>
            <person name="Marriage T.N."/>
            <person name="Ferris P.J."/>
            <person name="Hamaji T."/>
            <person name="Toyoda A."/>
            <person name="Fujiyama A."/>
            <person name="Neme R."/>
            <person name="Noguchi H."/>
            <person name="Minakuchi Y."/>
            <person name="Suzuki M."/>
            <person name="Kawai-Toyooka H."/>
            <person name="Smith D.R."/>
            <person name="Sparks H."/>
            <person name="Anderson J."/>
            <person name="Bakaric R."/>
            <person name="Luria V."/>
            <person name="Karger A."/>
            <person name="Kirschner M.W."/>
            <person name="Durand P.M."/>
            <person name="Michod R.E."/>
            <person name="Nozaki H."/>
            <person name="Olson B.J."/>
        </authorList>
    </citation>
    <scope>NUCLEOTIDE SEQUENCE [LARGE SCALE GENOMIC DNA]</scope>
    <source>
        <strain evidence="6">NIES-2863</strain>
    </source>
</reference>
<dbReference type="STRING" id="33097.A0A150H4R2"/>
<feature type="chain" id="PRO_5007562375" description="OPA3-like protein" evidence="4">
    <location>
        <begin position="18"/>
        <end position="184"/>
    </location>
</feature>
<feature type="signal peptide" evidence="4">
    <location>
        <begin position="1"/>
        <end position="17"/>
    </location>
</feature>
<dbReference type="EMBL" id="LSYV01000002">
    <property type="protein sequence ID" value="KXZ57005.1"/>
    <property type="molecule type" value="Genomic_DNA"/>
</dbReference>